<dbReference type="AlphaFoldDB" id="A0A8H6XR20"/>
<reference evidence="3" key="1">
    <citation type="submission" date="2020-05" db="EMBL/GenBank/DDBJ databases">
        <title>Mycena genomes resolve the evolution of fungal bioluminescence.</title>
        <authorList>
            <person name="Tsai I.J."/>
        </authorList>
    </citation>
    <scope>NUCLEOTIDE SEQUENCE</scope>
    <source>
        <strain evidence="3">CCC161011</strain>
    </source>
</reference>
<comment type="similarity">
    <text evidence="1">Belongs to the glycosyl hydrolase 3 family.</text>
</comment>
<keyword evidence="4" id="KW-1185">Reference proteome</keyword>
<protein>
    <submittedName>
        <fullName evidence="3">DUF659 domain-containing protein</fullName>
    </submittedName>
</protein>
<keyword evidence="2" id="KW-0378">Hydrolase</keyword>
<organism evidence="3 4">
    <name type="scientific">Mycena venus</name>
    <dbReference type="NCBI Taxonomy" id="2733690"/>
    <lineage>
        <taxon>Eukaryota</taxon>
        <taxon>Fungi</taxon>
        <taxon>Dikarya</taxon>
        <taxon>Basidiomycota</taxon>
        <taxon>Agaricomycotina</taxon>
        <taxon>Agaricomycetes</taxon>
        <taxon>Agaricomycetidae</taxon>
        <taxon>Agaricales</taxon>
        <taxon>Marasmiineae</taxon>
        <taxon>Mycenaceae</taxon>
        <taxon>Mycena</taxon>
    </lineage>
</organism>
<comment type="caution">
    <text evidence="3">The sequence shown here is derived from an EMBL/GenBank/DDBJ whole genome shotgun (WGS) entry which is preliminary data.</text>
</comment>
<dbReference type="OrthoDB" id="2982495at2759"/>
<evidence type="ECO:0000313" key="4">
    <source>
        <dbReference type="Proteomes" id="UP000620124"/>
    </source>
</evidence>
<evidence type="ECO:0000313" key="3">
    <source>
        <dbReference type="EMBL" id="KAF7344780.1"/>
    </source>
</evidence>
<dbReference type="Gene3D" id="3.20.20.300">
    <property type="entry name" value="Glycoside hydrolase, family 3, N-terminal domain"/>
    <property type="match status" value="1"/>
</dbReference>
<dbReference type="SUPFAM" id="SSF51445">
    <property type="entry name" value="(Trans)glycosidases"/>
    <property type="match status" value="1"/>
</dbReference>
<dbReference type="InterPro" id="IPR017853">
    <property type="entry name" value="GH"/>
</dbReference>
<evidence type="ECO:0000256" key="1">
    <source>
        <dbReference type="ARBA" id="ARBA00005336"/>
    </source>
</evidence>
<dbReference type="GO" id="GO:0004553">
    <property type="term" value="F:hydrolase activity, hydrolyzing O-glycosyl compounds"/>
    <property type="evidence" value="ECO:0007669"/>
    <property type="project" value="InterPro"/>
</dbReference>
<dbReference type="EMBL" id="JACAZI010000014">
    <property type="protein sequence ID" value="KAF7344780.1"/>
    <property type="molecule type" value="Genomic_DNA"/>
</dbReference>
<dbReference type="InterPro" id="IPR036962">
    <property type="entry name" value="Glyco_hydro_3_N_sf"/>
</dbReference>
<evidence type="ECO:0000256" key="2">
    <source>
        <dbReference type="ARBA" id="ARBA00022801"/>
    </source>
</evidence>
<name>A0A8H6XR20_9AGAR</name>
<gene>
    <name evidence="3" type="ORF">MVEN_01639100</name>
</gene>
<dbReference type="GO" id="GO:0005975">
    <property type="term" value="P:carbohydrate metabolic process"/>
    <property type="evidence" value="ECO:0007669"/>
    <property type="project" value="InterPro"/>
</dbReference>
<proteinExistence type="inferred from homology"/>
<accession>A0A8H6XR20</accession>
<dbReference type="Proteomes" id="UP000620124">
    <property type="component" value="Unassembled WGS sequence"/>
</dbReference>
<sequence length="148" mass="16559">MAEAKRLNITSGLKKNCELRWYALILLCLNVTSHRTPLTRYLSSRDAQQKVSGLSAVSSDVIAIVLHTPEFWLLVNQLTRITKPIVDTIGNCESRQATPADKNTSMMVSQIYSLKIDDKTFHEFHHSPFVEAVHPGVGSVMCAYNKIS</sequence>